<protein>
    <submittedName>
        <fullName evidence="2">Uncharacterized protein</fullName>
    </submittedName>
</protein>
<evidence type="ECO:0000256" key="1">
    <source>
        <dbReference type="SAM" id="MobiDB-lite"/>
    </source>
</evidence>
<evidence type="ECO:0000313" key="2">
    <source>
        <dbReference type="EMBL" id="KAJ9578189.1"/>
    </source>
</evidence>
<accession>A0AAD8E649</accession>
<proteinExistence type="predicted"/>
<feature type="non-terminal residue" evidence="2">
    <location>
        <position position="1"/>
    </location>
</feature>
<feature type="non-terminal residue" evidence="2">
    <location>
        <position position="234"/>
    </location>
</feature>
<reference evidence="2" key="2">
    <citation type="submission" date="2023-05" db="EMBL/GenBank/DDBJ databases">
        <authorList>
            <person name="Fouks B."/>
        </authorList>
    </citation>
    <scope>NUCLEOTIDE SEQUENCE</scope>
    <source>
        <strain evidence="2">Stay&amp;Tobe</strain>
        <tissue evidence="2">Testes</tissue>
    </source>
</reference>
<organism evidence="2 3">
    <name type="scientific">Diploptera punctata</name>
    <name type="common">Pacific beetle cockroach</name>
    <dbReference type="NCBI Taxonomy" id="6984"/>
    <lineage>
        <taxon>Eukaryota</taxon>
        <taxon>Metazoa</taxon>
        <taxon>Ecdysozoa</taxon>
        <taxon>Arthropoda</taxon>
        <taxon>Hexapoda</taxon>
        <taxon>Insecta</taxon>
        <taxon>Pterygota</taxon>
        <taxon>Neoptera</taxon>
        <taxon>Polyneoptera</taxon>
        <taxon>Dictyoptera</taxon>
        <taxon>Blattodea</taxon>
        <taxon>Blaberoidea</taxon>
        <taxon>Blaberidae</taxon>
        <taxon>Diplopterinae</taxon>
        <taxon>Diploptera</taxon>
    </lineage>
</organism>
<comment type="caution">
    <text evidence="2">The sequence shown here is derived from an EMBL/GenBank/DDBJ whole genome shotgun (WGS) entry which is preliminary data.</text>
</comment>
<dbReference type="AlphaFoldDB" id="A0AAD8E649"/>
<dbReference type="EMBL" id="JASPKZ010008902">
    <property type="protein sequence ID" value="KAJ9578189.1"/>
    <property type="molecule type" value="Genomic_DNA"/>
</dbReference>
<feature type="compositionally biased region" description="Polar residues" evidence="1">
    <location>
        <begin position="10"/>
        <end position="25"/>
    </location>
</feature>
<sequence>RHERAREGSMRSSGKQPFRSTGTATNKHHCDTFVDELKFRKLSASLIPGRACFSVGDAPLAFEVSPSPQGSGLSLSAFMPLRSSPFPGKGPSHGVTPPPPPFSSGLGTGNGGHTGYASRSPGFEVINRIRNTVVKIKFGIQYTKTLLLMKRATLSGVIRSSSFVLVLRMRLYSRRCSAFPCLIVLITADQESQSNVLGANTNDPVDGLKFLRRIVGLYSFLETQMFTISNVLSG</sequence>
<evidence type="ECO:0000313" key="3">
    <source>
        <dbReference type="Proteomes" id="UP001233999"/>
    </source>
</evidence>
<feature type="region of interest" description="Disordered" evidence="1">
    <location>
        <begin position="86"/>
        <end position="113"/>
    </location>
</feature>
<gene>
    <name evidence="2" type="ORF">L9F63_005578</name>
</gene>
<feature type="region of interest" description="Disordered" evidence="1">
    <location>
        <begin position="1"/>
        <end position="26"/>
    </location>
</feature>
<keyword evidence="3" id="KW-1185">Reference proteome</keyword>
<reference evidence="2" key="1">
    <citation type="journal article" date="2023" name="IScience">
        <title>Live-bearing cockroach genome reveals convergent evolutionary mechanisms linked to viviparity in insects and beyond.</title>
        <authorList>
            <person name="Fouks B."/>
            <person name="Harrison M.C."/>
            <person name="Mikhailova A.A."/>
            <person name="Marchal E."/>
            <person name="English S."/>
            <person name="Carruthers M."/>
            <person name="Jennings E.C."/>
            <person name="Chiamaka E.L."/>
            <person name="Frigard R.A."/>
            <person name="Pippel M."/>
            <person name="Attardo G.M."/>
            <person name="Benoit J.B."/>
            <person name="Bornberg-Bauer E."/>
            <person name="Tobe S.S."/>
        </authorList>
    </citation>
    <scope>NUCLEOTIDE SEQUENCE</scope>
    <source>
        <strain evidence="2">Stay&amp;Tobe</strain>
    </source>
</reference>
<name>A0AAD8E649_DIPPU</name>
<dbReference type="Proteomes" id="UP001233999">
    <property type="component" value="Unassembled WGS sequence"/>
</dbReference>